<dbReference type="OrthoDB" id="304916at2157"/>
<organism evidence="2 3">
    <name type="scientific">Halopelagius longus</name>
    <dbReference type="NCBI Taxonomy" id="1236180"/>
    <lineage>
        <taxon>Archaea</taxon>
        <taxon>Methanobacteriati</taxon>
        <taxon>Methanobacteriota</taxon>
        <taxon>Stenosarchaea group</taxon>
        <taxon>Halobacteria</taxon>
        <taxon>Halobacteriales</taxon>
        <taxon>Haloferacaceae</taxon>
    </lineage>
</organism>
<evidence type="ECO:0000313" key="1">
    <source>
        <dbReference type="EMBL" id="RDI69659.1"/>
    </source>
</evidence>
<dbReference type="Pfam" id="PF21811">
    <property type="entry name" value="RdfA"/>
    <property type="match status" value="1"/>
</dbReference>
<reference evidence="2" key="1">
    <citation type="submission" date="2016-10" db="EMBL/GenBank/DDBJ databases">
        <authorList>
            <person name="de Groot N.N."/>
        </authorList>
    </citation>
    <scope>NUCLEOTIDE SEQUENCE [LARGE SCALE GENOMIC DNA]</scope>
    <source>
        <strain evidence="2">CGMCC 1.12397</strain>
    </source>
</reference>
<dbReference type="RefSeq" id="WP_092539240.1">
    <property type="nucleotide sequence ID" value="NZ_FNKQ01000006.1"/>
</dbReference>
<gene>
    <name evidence="1" type="ORF">DWB78_17975</name>
    <name evidence="2" type="ORF">SAMN05216278_3763</name>
</gene>
<accession>A0A1H1GN16</accession>
<evidence type="ECO:0000313" key="2">
    <source>
        <dbReference type="EMBL" id="SDR14276.1"/>
    </source>
</evidence>
<dbReference type="AlphaFoldDB" id="A0A1H1GN16"/>
<reference evidence="1 4" key="3">
    <citation type="submission" date="2018-07" db="EMBL/GenBank/DDBJ databases">
        <title>Genome sequence of extremly halophilic archaeon Halopelagius longus strain BC12-B1.</title>
        <authorList>
            <person name="Zhang X."/>
        </authorList>
    </citation>
    <scope>NUCLEOTIDE SEQUENCE [LARGE SCALE GENOMIC DNA]</scope>
    <source>
        <strain evidence="1 4">BC12-B1</strain>
    </source>
</reference>
<reference evidence="3" key="2">
    <citation type="submission" date="2016-10" db="EMBL/GenBank/DDBJ databases">
        <authorList>
            <person name="Varghese N."/>
            <person name="Submissions S."/>
        </authorList>
    </citation>
    <scope>NUCLEOTIDE SEQUENCE [LARGE SCALE GENOMIC DNA]</scope>
    <source>
        <strain evidence="3">CGMCC 1.12397</strain>
    </source>
</reference>
<keyword evidence="4" id="KW-1185">Reference proteome</keyword>
<dbReference type="InterPro" id="IPR048925">
    <property type="entry name" value="RdfA"/>
</dbReference>
<sequence length="217" mass="24744">MTDEAASLRGPSPRVHCGCKVGSVADRYGLGDVSRELGVLWTTDEEDRYSLRELADHFNQRVVESAMFDAGMNPLEGEVENVYRLLTDEESSAGHRVQAENRLEFEGVSVAEVRDDFVTHQTVYRHLKNCLEAEYERETGPSSRVERDVDRIEALRNRIRVIVDETVRRLCDAGLFSITSPSAYVEIRILCEECGARYSPRELLERDRCDCPVELDR</sequence>
<evidence type="ECO:0000313" key="4">
    <source>
        <dbReference type="Proteomes" id="UP000255421"/>
    </source>
</evidence>
<dbReference type="Proteomes" id="UP000255421">
    <property type="component" value="Unassembled WGS sequence"/>
</dbReference>
<dbReference type="EMBL" id="FNKQ01000006">
    <property type="protein sequence ID" value="SDR14276.1"/>
    <property type="molecule type" value="Genomic_DNA"/>
</dbReference>
<dbReference type="Proteomes" id="UP000199289">
    <property type="component" value="Unassembled WGS sequence"/>
</dbReference>
<name>A0A1H1GN16_9EURY</name>
<evidence type="ECO:0000313" key="3">
    <source>
        <dbReference type="Proteomes" id="UP000199289"/>
    </source>
</evidence>
<proteinExistence type="predicted"/>
<protein>
    <submittedName>
        <fullName evidence="2">Uncharacterized protein</fullName>
    </submittedName>
</protein>
<dbReference type="EMBL" id="QQST01000004">
    <property type="protein sequence ID" value="RDI69659.1"/>
    <property type="molecule type" value="Genomic_DNA"/>
</dbReference>